<proteinExistence type="predicted"/>
<sequence length="193" mass="20586">MKLNALKPVHINGAWVQKGQPVPADVAGYDYEAAARRGLIEEVDGGEIANLPTADQVSTPATSTAEADSDLQTALTEQRQEAERLSALLNETGAKVTNLTKERDDARARVTELRVEMEAAKADASALAEYREVVGELLPSDYPSRKILLDNGYYTVGTVAAATDDELNALDGIADKTLAAIRKVTPHAPAEGE</sequence>
<reference evidence="3" key="1">
    <citation type="journal article" date="2019" name="Int. J. Syst. Evol. Microbiol.">
        <title>The Global Catalogue of Microorganisms (GCM) 10K type strain sequencing project: providing services to taxonomists for standard genome sequencing and annotation.</title>
        <authorList>
            <consortium name="The Broad Institute Genomics Platform"/>
            <consortium name="The Broad Institute Genome Sequencing Center for Infectious Disease"/>
            <person name="Wu L."/>
            <person name="Ma J."/>
        </authorList>
    </citation>
    <scope>NUCLEOTIDE SEQUENCE [LARGE SCALE GENOMIC DNA]</scope>
    <source>
        <strain evidence="3">KCTC 33842</strain>
    </source>
</reference>
<feature type="coiled-coil region" evidence="1">
    <location>
        <begin position="75"/>
        <end position="123"/>
    </location>
</feature>
<dbReference type="EMBL" id="JBHUMK010000052">
    <property type="protein sequence ID" value="MFD2610156.1"/>
    <property type="molecule type" value="Genomic_DNA"/>
</dbReference>
<accession>A0ABW5P5H3</accession>
<keyword evidence="1" id="KW-0175">Coiled coil</keyword>
<dbReference type="InterPro" id="IPR010995">
    <property type="entry name" value="DNA_repair_Rad51/TF_NusA_a-hlx"/>
</dbReference>
<gene>
    <name evidence="2" type="ORF">ACFSR9_12005</name>
</gene>
<dbReference type="SUPFAM" id="SSF47794">
    <property type="entry name" value="Rad51 N-terminal domain-like"/>
    <property type="match status" value="1"/>
</dbReference>
<keyword evidence="3" id="KW-1185">Reference proteome</keyword>
<evidence type="ECO:0000256" key="1">
    <source>
        <dbReference type="SAM" id="Coils"/>
    </source>
</evidence>
<comment type="caution">
    <text evidence="2">The sequence shown here is derived from an EMBL/GenBank/DDBJ whole genome shotgun (WGS) entry which is preliminary data.</text>
</comment>
<name>A0ABW5P5H3_9DEIO</name>
<dbReference type="Proteomes" id="UP001597475">
    <property type="component" value="Unassembled WGS sequence"/>
</dbReference>
<organism evidence="2 3">
    <name type="scientific">Deinococcus taklimakanensis</name>
    <dbReference type="NCBI Taxonomy" id="536443"/>
    <lineage>
        <taxon>Bacteria</taxon>
        <taxon>Thermotogati</taxon>
        <taxon>Deinococcota</taxon>
        <taxon>Deinococci</taxon>
        <taxon>Deinococcales</taxon>
        <taxon>Deinococcaceae</taxon>
        <taxon>Deinococcus</taxon>
    </lineage>
</organism>
<dbReference type="RefSeq" id="WP_386846111.1">
    <property type="nucleotide sequence ID" value="NZ_JBHUMK010000052.1"/>
</dbReference>
<protein>
    <submittedName>
        <fullName evidence="2">Uncharacterized protein</fullName>
    </submittedName>
</protein>
<evidence type="ECO:0000313" key="2">
    <source>
        <dbReference type="EMBL" id="MFD2610156.1"/>
    </source>
</evidence>
<evidence type="ECO:0000313" key="3">
    <source>
        <dbReference type="Proteomes" id="UP001597475"/>
    </source>
</evidence>